<comment type="similarity">
    <text evidence="2 9">Belongs to the TIM21 family.</text>
</comment>
<comment type="subcellular location">
    <subcellularLocation>
        <location evidence="1 9">Mitochondrion inner membrane</location>
        <topology evidence="1 9">Single-pass membrane protein</topology>
    </subcellularLocation>
</comment>
<keyword evidence="11" id="KW-1185">Reference proteome</keyword>
<evidence type="ECO:0000313" key="10">
    <source>
        <dbReference type="EMBL" id="CAE1254265.1"/>
    </source>
</evidence>
<dbReference type="InterPro" id="IPR013261">
    <property type="entry name" value="Tim21"/>
</dbReference>
<dbReference type="Proteomes" id="UP000597762">
    <property type="component" value="Unassembled WGS sequence"/>
</dbReference>
<evidence type="ECO:0000256" key="2">
    <source>
        <dbReference type="ARBA" id="ARBA00010867"/>
    </source>
</evidence>
<dbReference type="Pfam" id="PF08294">
    <property type="entry name" value="TIM21"/>
    <property type="match status" value="1"/>
</dbReference>
<evidence type="ECO:0000256" key="5">
    <source>
        <dbReference type="ARBA" id="ARBA00022946"/>
    </source>
</evidence>
<comment type="subunit">
    <text evidence="9">Component of the TIM23 complex.</text>
</comment>
<protein>
    <recommendedName>
        <fullName evidence="9">Mitochondrial import inner membrane translocase subunit Tim21</fullName>
    </recommendedName>
</protein>
<keyword evidence="5" id="KW-0809">Transit peptide</keyword>
<accession>A0A812C713</accession>
<evidence type="ECO:0000256" key="8">
    <source>
        <dbReference type="ARBA" id="ARBA00023136"/>
    </source>
</evidence>
<keyword evidence="8 9" id="KW-0472">Membrane</keyword>
<sequence length="266" mass="30409">MLDFRCFSSTFSGGYKRICYPSLKNISQKVFFCRYLSSTPSLNPLITGKDVLTSELFNNKKMVSRCLMSTQGDLRVPGDLFCVSSKAKLNNIKFFSSHGSEPPHKSKQLTKSIKNPYEGLTLGEKVKEASKDVTYTGVIIVGIGITAIMFYAIGRELLSQESPNAIFGNAFKRCKNDEEVQNVLGEHIKAYGEESGRRRRRHVNHVEYDVGGVKHMRMKFYIEGQHRKATVNLEMKQNESGKYEYRYLFVQMDSYPHQIIVLEDNR</sequence>
<dbReference type="EMBL" id="CAHIKZ030001138">
    <property type="protein sequence ID" value="CAE1254265.1"/>
    <property type="molecule type" value="Genomic_DNA"/>
</dbReference>
<comment type="caution">
    <text evidence="10">The sequence shown here is derived from an EMBL/GenBank/DDBJ whole genome shotgun (WGS) entry which is preliminary data.</text>
</comment>
<dbReference type="GO" id="GO:0030150">
    <property type="term" value="P:protein import into mitochondrial matrix"/>
    <property type="evidence" value="ECO:0007669"/>
    <property type="project" value="UniProtKB-UniRule"/>
</dbReference>
<dbReference type="AlphaFoldDB" id="A0A812C713"/>
<gene>
    <name evidence="10" type="ORF">SPHA_28856</name>
</gene>
<proteinExistence type="inferred from homology"/>
<dbReference type="FunFam" id="3.10.450.320:FF:000002">
    <property type="entry name" value="Mitochondrial import inner membrane translocase subunit tim21"/>
    <property type="match status" value="1"/>
</dbReference>
<organism evidence="10 11">
    <name type="scientific">Acanthosepion pharaonis</name>
    <name type="common">Pharaoh cuttlefish</name>
    <name type="synonym">Sepia pharaonis</name>
    <dbReference type="NCBI Taxonomy" id="158019"/>
    <lineage>
        <taxon>Eukaryota</taxon>
        <taxon>Metazoa</taxon>
        <taxon>Spiralia</taxon>
        <taxon>Lophotrochozoa</taxon>
        <taxon>Mollusca</taxon>
        <taxon>Cephalopoda</taxon>
        <taxon>Coleoidea</taxon>
        <taxon>Decapodiformes</taxon>
        <taxon>Sepiida</taxon>
        <taxon>Sepiina</taxon>
        <taxon>Sepiidae</taxon>
        <taxon>Acanthosepion</taxon>
    </lineage>
</organism>
<dbReference type="PANTHER" id="PTHR13032">
    <property type="entry name" value="MITOCHONDRIAL IMPORT INNER MEMBRANE TRANSLOCASE SUBUNIT TIM21"/>
    <property type="match status" value="1"/>
</dbReference>
<feature type="transmembrane region" description="Helical" evidence="9">
    <location>
        <begin position="133"/>
        <end position="153"/>
    </location>
</feature>
<dbReference type="PANTHER" id="PTHR13032:SF6">
    <property type="entry name" value="MITOCHONDRIAL IMPORT INNER MEMBRANE TRANSLOCASE SUBUNIT TIM21"/>
    <property type="match status" value="1"/>
</dbReference>
<evidence type="ECO:0000256" key="1">
    <source>
        <dbReference type="ARBA" id="ARBA00004434"/>
    </source>
</evidence>
<dbReference type="Gene3D" id="3.10.450.320">
    <property type="entry name" value="Mitochondrial import inner membrane translocase subunit Tim21"/>
    <property type="match status" value="1"/>
</dbReference>
<evidence type="ECO:0000256" key="4">
    <source>
        <dbReference type="ARBA" id="ARBA00022792"/>
    </source>
</evidence>
<dbReference type="InterPro" id="IPR038552">
    <property type="entry name" value="Tim21_IMS_sf"/>
</dbReference>
<dbReference type="OrthoDB" id="436405at2759"/>
<evidence type="ECO:0000256" key="6">
    <source>
        <dbReference type="ARBA" id="ARBA00022989"/>
    </source>
</evidence>
<keyword evidence="7 9" id="KW-0496">Mitochondrion</keyword>
<comment type="function">
    <text evidence="9">Essential component of the TIM23 complex, a complex that mediates the translocation of transit peptide-containing proteins across the mitochondrial inner membrane.</text>
</comment>
<name>A0A812C713_ACAPH</name>
<dbReference type="GO" id="GO:0005744">
    <property type="term" value="C:TIM23 mitochondrial import inner membrane translocase complex"/>
    <property type="evidence" value="ECO:0007669"/>
    <property type="project" value="UniProtKB-UniRule"/>
</dbReference>
<keyword evidence="9" id="KW-0811">Translocation</keyword>
<evidence type="ECO:0000256" key="9">
    <source>
        <dbReference type="RuleBase" id="RU367142"/>
    </source>
</evidence>
<evidence type="ECO:0000256" key="3">
    <source>
        <dbReference type="ARBA" id="ARBA00022692"/>
    </source>
</evidence>
<evidence type="ECO:0000256" key="7">
    <source>
        <dbReference type="ARBA" id="ARBA00023128"/>
    </source>
</evidence>
<keyword evidence="4 9" id="KW-0999">Mitochondrion inner membrane</keyword>
<keyword evidence="6 9" id="KW-1133">Transmembrane helix</keyword>
<keyword evidence="9" id="KW-0653">Protein transport</keyword>
<evidence type="ECO:0000313" key="11">
    <source>
        <dbReference type="Proteomes" id="UP000597762"/>
    </source>
</evidence>
<keyword evidence="9" id="KW-0813">Transport</keyword>
<keyword evidence="3 9" id="KW-0812">Transmembrane</keyword>
<reference evidence="10" key="1">
    <citation type="submission" date="2021-01" db="EMBL/GenBank/DDBJ databases">
        <authorList>
            <person name="Li R."/>
            <person name="Bekaert M."/>
        </authorList>
    </citation>
    <scope>NUCLEOTIDE SEQUENCE</scope>
    <source>
        <strain evidence="10">Farmed</strain>
    </source>
</reference>